<dbReference type="Gene3D" id="3.40.630.30">
    <property type="match status" value="1"/>
</dbReference>
<sequence length="153" mass="16745">MNDAVEFCLATKSDLIAIDALEQQCFAGHSYPDFFFRQALDCWPNGFLIAKESQGSVLGYLLASTSAEIDTNWVLSVAVADTARGQGIGGQLISRLISTLPAEVNYLQLTVAPDNPAKALYARHGFIEHGFEADYFGKGEPRLLMRFAKAEHT</sequence>
<protein>
    <submittedName>
        <fullName evidence="2">N-acetyltransferase GCN5</fullName>
    </submittedName>
</protein>
<dbReference type="SUPFAM" id="SSF55729">
    <property type="entry name" value="Acyl-CoA N-acyltransferases (Nat)"/>
    <property type="match status" value="1"/>
</dbReference>
<comment type="caution">
    <text evidence="2">The sequence shown here is derived from an EMBL/GenBank/DDBJ whole genome shotgun (WGS) entry which is preliminary data.</text>
</comment>
<dbReference type="RefSeq" id="WP_220780955.1">
    <property type="nucleotide sequence ID" value="NZ_BPEY01000028.1"/>
</dbReference>
<gene>
    <name evidence="2" type="ORF">TUM4438_19050</name>
</gene>
<reference evidence="2" key="1">
    <citation type="submission" date="2021-05" db="EMBL/GenBank/DDBJ databases">
        <title>Molecular characterization for Shewanella algae harboring chromosomal blaOXA-55-like strains isolated from clinical and environment sample.</title>
        <authorList>
            <person name="Ohama Y."/>
            <person name="Aoki K."/>
            <person name="Harada S."/>
            <person name="Moriya K."/>
            <person name="Ishii Y."/>
            <person name="Tateda K."/>
        </authorList>
    </citation>
    <scope>NUCLEOTIDE SEQUENCE</scope>
    <source>
        <strain evidence="2">JCM 11563</strain>
    </source>
</reference>
<evidence type="ECO:0000313" key="2">
    <source>
        <dbReference type="EMBL" id="GIU45479.1"/>
    </source>
</evidence>
<dbReference type="PROSITE" id="PS51186">
    <property type="entry name" value="GNAT"/>
    <property type="match status" value="1"/>
</dbReference>
<organism evidence="2 3">
    <name type="scientific">Shewanella sairae</name>
    <dbReference type="NCBI Taxonomy" id="190310"/>
    <lineage>
        <taxon>Bacteria</taxon>
        <taxon>Pseudomonadati</taxon>
        <taxon>Pseudomonadota</taxon>
        <taxon>Gammaproteobacteria</taxon>
        <taxon>Alteromonadales</taxon>
        <taxon>Shewanellaceae</taxon>
        <taxon>Shewanella</taxon>
    </lineage>
</organism>
<evidence type="ECO:0000313" key="3">
    <source>
        <dbReference type="Proteomes" id="UP000887104"/>
    </source>
</evidence>
<keyword evidence="3" id="KW-1185">Reference proteome</keyword>
<dbReference type="InterPro" id="IPR000182">
    <property type="entry name" value="GNAT_dom"/>
</dbReference>
<proteinExistence type="predicted"/>
<accession>A0ABQ4PDJ4</accession>
<dbReference type="Pfam" id="PF00583">
    <property type="entry name" value="Acetyltransf_1"/>
    <property type="match status" value="1"/>
</dbReference>
<evidence type="ECO:0000259" key="1">
    <source>
        <dbReference type="PROSITE" id="PS51186"/>
    </source>
</evidence>
<dbReference type="CDD" id="cd04301">
    <property type="entry name" value="NAT_SF"/>
    <property type="match status" value="1"/>
</dbReference>
<dbReference type="EMBL" id="BPEY01000028">
    <property type="protein sequence ID" value="GIU45479.1"/>
    <property type="molecule type" value="Genomic_DNA"/>
</dbReference>
<name>A0ABQ4PDJ4_9GAMM</name>
<dbReference type="Proteomes" id="UP000887104">
    <property type="component" value="Unassembled WGS sequence"/>
</dbReference>
<dbReference type="InterPro" id="IPR016181">
    <property type="entry name" value="Acyl_CoA_acyltransferase"/>
</dbReference>
<feature type="domain" description="N-acetyltransferase" evidence="1">
    <location>
        <begin position="5"/>
        <end position="150"/>
    </location>
</feature>